<feature type="compositionally biased region" description="Basic residues" evidence="1">
    <location>
        <begin position="53"/>
        <end position="86"/>
    </location>
</feature>
<gene>
    <name evidence="2" type="ORF">AVDCRST_MAG57-531</name>
</gene>
<dbReference type="EMBL" id="CADCTI010000053">
    <property type="protein sequence ID" value="CAA9220695.1"/>
    <property type="molecule type" value="Genomic_DNA"/>
</dbReference>
<accession>A0A6J4HCJ5</accession>
<evidence type="ECO:0000313" key="2">
    <source>
        <dbReference type="EMBL" id="CAA9220695.1"/>
    </source>
</evidence>
<reference evidence="2" key="1">
    <citation type="submission" date="2020-02" db="EMBL/GenBank/DDBJ databases">
        <authorList>
            <person name="Meier V. D."/>
        </authorList>
    </citation>
    <scope>NUCLEOTIDE SEQUENCE</scope>
    <source>
        <strain evidence="2">AVDCRST_MAG57</strain>
    </source>
</reference>
<feature type="region of interest" description="Disordered" evidence="1">
    <location>
        <begin position="127"/>
        <end position="161"/>
    </location>
</feature>
<feature type="compositionally biased region" description="Basic residues" evidence="1">
    <location>
        <begin position="133"/>
        <end position="144"/>
    </location>
</feature>
<proteinExistence type="predicted"/>
<feature type="region of interest" description="Disordered" evidence="1">
    <location>
        <begin position="177"/>
        <end position="302"/>
    </location>
</feature>
<feature type="region of interest" description="Disordered" evidence="1">
    <location>
        <begin position="1"/>
        <end position="107"/>
    </location>
</feature>
<dbReference type="AlphaFoldDB" id="A0A6J4HCJ5"/>
<protein>
    <submittedName>
        <fullName evidence="2">Nucleoside-diphosphate-sugar epimerase</fullName>
    </submittedName>
</protein>
<feature type="compositionally biased region" description="Basic and acidic residues" evidence="1">
    <location>
        <begin position="15"/>
        <end position="26"/>
    </location>
</feature>
<feature type="non-terminal residue" evidence="2">
    <location>
        <position position="1"/>
    </location>
</feature>
<evidence type="ECO:0000256" key="1">
    <source>
        <dbReference type="SAM" id="MobiDB-lite"/>
    </source>
</evidence>
<feature type="compositionally biased region" description="Low complexity" evidence="1">
    <location>
        <begin position="207"/>
        <end position="238"/>
    </location>
</feature>
<sequence length="302" mass="33105">PAARGAPVLRHRGPRRPELRRDDAAVRRGRRAAATPDPPGAAVQPVAVQPLGRPHHAGAGRHRPPAGRVAAQHRRLPRARHRRPRARSAGGPARLRRGRPARHQARARLRRHHPLGLRVHARRPVGPAAHRSGLGRRHALRGRAHPVDDRRARRPVADRGGHRRRLGLVLLPARLGGAGRAGPARRRRRPAAGTARSAHAVRRRRTGLLAGREARAGAAAAAARGDAAARSRLAGVPRGTRRRRSAGHRAPAAGHLRATRPRRPHLLVVDRGVPRRRVRRDGPRHHQGRRATGRPREPPSYL</sequence>
<feature type="non-terminal residue" evidence="2">
    <location>
        <position position="302"/>
    </location>
</feature>
<organism evidence="2">
    <name type="scientific">uncultured Blastococcus sp</name>
    <dbReference type="NCBI Taxonomy" id="217144"/>
    <lineage>
        <taxon>Bacteria</taxon>
        <taxon>Bacillati</taxon>
        <taxon>Actinomycetota</taxon>
        <taxon>Actinomycetes</taxon>
        <taxon>Geodermatophilales</taxon>
        <taxon>Geodermatophilaceae</taxon>
        <taxon>Blastococcus</taxon>
        <taxon>environmental samples</taxon>
    </lineage>
</organism>
<feature type="compositionally biased region" description="Basic residues" evidence="1">
    <location>
        <begin position="94"/>
        <end position="107"/>
    </location>
</feature>
<feature type="compositionally biased region" description="Basic residues" evidence="1">
    <location>
        <begin position="274"/>
        <end position="293"/>
    </location>
</feature>
<name>A0A6J4HCJ5_9ACTN</name>
<feature type="compositionally biased region" description="Basic and acidic residues" evidence="1">
    <location>
        <begin position="145"/>
        <end position="160"/>
    </location>
</feature>